<feature type="compositionally biased region" description="Polar residues" evidence="2">
    <location>
        <begin position="278"/>
        <end position="287"/>
    </location>
</feature>
<feature type="region of interest" description="Disordered" evidence="2">
    <location>
        <begin position="1216"/>
        <end position="1276"/>
    </location>
</feature>
<evidence type="ECO:0000313" key="5">
    <source>
        <dbReference type="EMBL" id="GAX73612.1"/>
    </source>
</evidence>
<dbReference type="InterPro" id="IPR009057">
    <property type="entry name" value="Homeodomain-like_sf"/>
</dbReference>
<keyword evidence="1" id="KW-0175">Coiled coil</keyword>
<feature type="region of interest" description="Disordered" evidence="2">
    <location>
        <begin position="1"/>
        <end position="346"/>
    </location>
</feature>
<feature type="region of interest" description="Disordered" evidence="2">
    <location>
        <begin position="1701"/>
        <end position="1735"/>
    </location>
</feature>
<dbReference type="GO" id="GO:0006357">
    <property type="term" value="P:regulation of transcription by RNA polymerase II"/>
    <property type="evidence" value="ECO:0007669"/>
    <property type="project" value="TreeGrafter"/>
</dbReference>
<dbReference type="GO" id="GO:0034967">
    <property type="term" value="C:Set3 complex"/>
    <property type="evidence" value="ECO:0007669"/>
    <property type="project" value="TreeGrafter"/>
</dbReference>
<name>A0A250WSG2_9CHLO</name>
<feature type="compositionally biased region" description="Basic and acidic residues" evidence="2">
    <location>
        <begin position="60"/>
        <end position="81"/>
    </location>
</feature>
<feature type="domain" description="SANT" evidence="4">
    <location>
        <begin position="1115"/>
        <end position="1166"/>
    </location>
</feature>
<dbReference type="SMART" id="SM00717">
    <property type="entry name" value="SANT"/>
    <property type="match status" value="2"/>
</dbReference>
<dbReference type="Pfam" id="PF00249">
    <property type="entry name" value="Myb_DNA-binding"/>
    <property type="match status" value="2"/>
</dbReference>
<evidence type="ECO:0000259" key="4">
    <source>
        <dbReference type="PROSITE" id="PS51293"/>
    </source>
</evidence>
<feature type="compositionally biased region" description="Basic and acidic residues" evidence="2">
    <location>
        <begin position="113"/>
        <end position="125"/>
    </location>
</feature>
<dbReference type="InterPro" id="IPR017884">
    <property type="entry name" value="SANT_dom"/>
</dbReference>
<feature type="compositionally biased region" description="Basic and acidic residues" evidence="2">
    <location>
        <begin position="1"/>
        <end position="16"/>
    </location>
</feature>
<dbReference type="InterPro" id="IPR001005">
    <property type="entry name" value="SANT/Myb"/>
</dbReference>
<gene>
    <name evidence="5" type="ORF">CEUSTIGMA_g1063.t1</name>
</gene>
<dbReference type="CDD" id="cd00167">
    <property type="entry name" value="SANT"/>
    <property type="match status" value="1"/>
</dbReference>
<dbReference type="SUPFAM" id="SSF46689">
    <property type="entry name" value="Homeodomain-like"/>
    <property type="match status" value="2"/>
</dbReference>
<dbReference type="Gene3D" id="1.10.10.60">
    <property type="entry name" value="Homeodomain-like"/>
    <property type="match status" value="2"/>
</dbReference>
<feature type="compositionally biased region" description="Polar residues" evidence="2">
    <location>
        <begin position="311"/>
        <end position="322"/>
    </location>
</feature>
<feature type="compositionally biased region" description="Basic and acidic residues" evidence="2">
    <location>
        <begin position="216"/>
        <end position="234"/>
    </location>
</feature>
<evidence type="ECO:0000256" key="1">
    <source>
        <dbReference type="SAM" id="Coils"/>
    </source>
</evidence>
<feature type="region of interest" description="Disordered" evidence="2">
    <location>
        <begin position="376"/>
        <end position="437"/>
    </location>
</feature>
<feature type="region of interest" description="Disordered" evidence="2">
    <location>
        <begin position="501"/>
        <end position="529"/>
    </location>
</feature>
<feature type="region of interest" description="Disordered" evidence="2">
    <location>
        <begin position="547"/>
        <end position="570"/>
    </location>
</feature>
<comment type="caution">
    <text evidence="5">The sequence shown here is derived from an EMBL/GenBank/DDBJ whole genome shotgun (WGS) entry which is preliminary data.</text>
</comment>
<dbReference type="PANTHER" id="PTHR13992">
    <property type="entry name" value="NUCLEAR RECEPTOR CO-REPRESSOR RELATED NCOR"/>
    <property type="match status" value="1"/>
</dbReference>
<sequence length="2092" mass="222750">MDRRIERDPPGRDFRRGPYMGPGSRHDFSGPLSPRESSERGRGPRGRPLDRGHGPYRPGPFEDHGRSFSPERRPYSPDRHAPMRPYSPDRSFDRDRLGMRGLDPGPRGPPPFRRVEPHGWRDSYRDPYSSGRFDSRDGGIAHRSSLDRDMVRDREGQAFSQRPLLPPPPPPPPPPRPPLTGRSRGSRELSPPWSDHSRDPTPPRTAEGGSGAGGGWERDGSGGRGRGGDHRNDGRLNSPRDSFPAHSYVAEHSDSFLSDRQPVADQHGGLGTEESMNKRTVSGSFSLNVDDDSRNELRLPKTISSVPLEPQSESSGAQQQKYISPPFATLAAPPPPPPRPSSLKAYMAARDISAPISALSRPASFSSLPIGSPNLPLQHSLQGSHRHSPPSHMAFQRAASTSTLLSDWNDRAPSDAVPQYPPPPSRDPEAASNIGGGPIAAGTFPAVMSLRQYNSELPALSAVRAPPSTSHLKSSLSAAVSESELFSPGATLRQGGNIMESPHVAGEENRGSSDAAASTPGAAGVSQAGGRRFGFGISRRITTLPAVTKPTPVEGGSAAPVEASSSAAGATGHEKLADLFARTSAESATGEAAAAAAAADSAAGFAVDHSSLLEGGAIDLKKEEEDASAIEPAEGHGRATVAVAVESRLGPLDAEAAVSEMSVDHPERGVDNLTLKAEGEREETVIGAEEPLLDGVDEISSHIEDLETEITELEKLAASLQLSKAEAEETVAAAVAQLAELDTILPQSAASRVVEPSMKHEVLLGNAGDVSEIVDADGACRVVDGGVTAVDISSAYQQDIEMCDVAKTLDLGTEVYDPAAVVRGAELHDNHNAGNSEGRGTAIEAPQALGTEAQGDIAMHADALEPAMAPIAQGAPEPAMAPITQGAPRMTLNWEKVRALKAASLHLHPASLEKALLAVNRAMMENSVEDVLQLLPDDLSKKARTLGPGSAAFTLYNRPCEVPGWEAREKVHALQSDTLRQYLSLRCRLVEAKRCAQAGEYERHADHLKKHLVITRRREGLLHGATSTTPSGRGVASGAGGGGRSASRNAGLHAGMVKSDYEEKRIMNNFQAVEILKNMCELPNLMLDPWQRRWRAFDNRNGIQPEPDLDMLFDRGVKAWTEEEKQTFMEKFLQYPKDFGRIASYLPNRSAGDCVAFFYKHQKLEEFAAVRRKQQLKKRRVQADARKQQYAPLVVAPIAQRALQYMGDSSAVHGGSEYISRRSSDGRGSRGVQHRDLLNPGGRQETQAAVRGARLRPSGMEDVNDSMSSPPPSYNLWEASEEEGFYDPKAARAGNSVSNTNDADVEDDAFASEVETGSRRKPNRIRSSGYSVAEDRPAPTMYNEASAMRALYPLMSTKEILAQELLLDHEQQQHLHLALQQQQRAVGGGSGVKQAAGPKGRKGHSGAAAATATAAEGGPVSHSPAAVEGGYVFPVIDPTLPLFSPANGQNYGGTAWSVKPNALDLHTLLLGKNNVSVPQQRQYNEGMLNGPPQVTTLPLEGINLDMQLPPGYTQDQILNLGSFEQSGRGGQNVGPEVLMCLNASSIIPSLQQLAVNGGSNGVSRRHSGVDLEGNGDLGASLMEGEGVTGSGGGLWRRKGPSFWSAEEKTAFLEVFKVHGRDWGRLATAVPTKSLTQIKTYYQNYKSKLGKEGGDGSQGQQQQQQQSLLPSGGAEGAKLLGLDLAGLLSGQLSSALLPSVLGVRTEPEPGPDARPGRAGKRRSLQGPATDPPSHGHTVLDLQLDRTMLGNLQLGMGGGGGVGAGLQSSSWNQQMYTTLDMAQRTGGIEVLPSAAVQLGSDSSALSNPPLNTAALLQLLGNSGTSGRLPFNVTLSSLPDSTSSQLQPILPAHQLPPQQQQQQLTFLSPSLTHGLLSDMSSAQRYDATQQLLSNLLNNNGSSSNMSATGGFFRFPIQQQQQQQQQQTTGTPNQLWDAMQSSTISSSLTAPSSSSRPSLVGPQQLLMLQQLLNQSDRGLGSMQDATDRSSVLSAAGKTLNLATEPGAQDAFIQQHRISNSAPSSTSAPFHSDMLQKEAGVQRVMNVGLDLSSTAYDVSPGSAHAAVADSRRVSTTSVLATDDLSQRMTASHTETGN</sequence>
<evidence type="ECO:0000313" key="6">
    <source>
        <dbReference type="Proteomes" id="UP000232323"/>
    </source>
</evidence>
<feature type="compositionally biased region" description="Basic and acidic residues" evidence="2">
    <location>
        <begin position="36"/>
        <end position="53"/>
    </location>
</feature>
<evidence type="ECO:0008006" key="7">
    <source>
        <dbReference type="Google" id="ProtNLM"/>
    </source>
</evidence>
<feature type="region of interest" description="Disordered" evidence="2">
    <location>
        <begin position="1312"/>
        <end position="1336"/>
    </location>
</feature>
<dbReference type="PROSITE" id="PS51293">
    <property type="entry name" value="SANT"/>
    <property type="match status" value="2"/>
</dbReference>
<dbReference type="STRING" id="1157962.A0A250WSG2"/>
<dbReference type="OrthoDB" id="10258692at2759"/>
<feature type="domain" description="SANT" evidence="4">
    <location>
        <begin position="1598"/>
        <end position="1649"/>
    </location>
</feature>
<keyword evidence="6" id="KW-1185">Reference proteome</keyword>
<feature type="compositionally biased region" description="Pro residues" evidence="2">
    <location>
        <begin position="164"/>
        <end position="178"/>
    </location>
</feature>
<dbReference type="PANTHER" id="PTHR13992:SF39">
    <property type="entry name" value="SMRTER, ISOFORM G"/>
    <property type="match status" value="1"/>
</dbReference>
<feature type="domain" description="Myb-like" evidence="3">
    <location>
        <begin position="1603"/>
        <end position="1645"/>
    </location>
</feature>
<protein>
    <recommendedName>
        <fullName evidence="7">SANT domain-containing protein</fullName>
    </recommendedName>
</protein>
<feature type="compositionally biased region" description="Gly residues" evidence="2">
    <location>
        <begin position="1035"/>
        <end position="1044"/>
    </location>
</feature>
<feature type="region of interest" description="Disordered" evidence="2">
    <location>
        <begin position="1022"/>
        <end position="1050"/>
    </location>
</feature>
<dbReference type="EMBL" id="BEGY01000004">
    <property type="protein sequence ID" value="GAX73612.1"/>
    <property type="molecule type" value="Genomic_DNA"/>
</dbReference>
<feature type="compositionally biased region" description="Basic and acidic residues" evidence="2">
    <location>
        <begin position="1219"/>
        <end position="1237"/>
    </location>
</feature>
<feature type="coiled-coil region" evidence="1">
    <location>
        <begin position="696"/>
        <end position="744"/>
    </location>
</feature>
<dbReference type="InterPro" id="IPR051571">
    <property type="entry name" value="N-CoR_corepressor"/>
</dbReference>
<feature type="compositionally biased region" description="Low complexity" evidence="2">
    <location>
        <begin position="1657"/>
        <end position="1671"/>
    </location>
</feature>
<feature type="compositionally biased region" description="Low complexity" evidence="2">
    <location>
        <begin position="555"/>
        <end position="570"/>
    </location>
</feature>
<accession>A0A250WSG2</accession>
<dbReference type="PROSITE" id="PS50090">
    <property type="entry name" value="MYB_LIKE"/>
    <property type="match status" value="1"/>
</dbReference>
<evidence type="ECO:0000259" key="3">
    <source>
        <dbReference type="PROSITE" id="PS50090"/>
    </source>
</evidence>
<feature type="region of interest" description="Disordered" evidence="2">
    <location>
        <begin position="1648"/>
        <end position="1671"/>
    </location>
</feature>
<feature type="region of interest" description="Disordered" evidence="2">
    <location>
        <begin position="1380"/>
        <end position="1421"/>
    </location>
</feature>
<evidence type="ECO:0000256" key="2">
    <source>
        <dbReference type="SAM" id="MobiDB-lite"/>
    </source>
</evidence>
<proteinExistence type="predicted"/>
<feature type="compositionally biased region" description="Basic and acidic residues" evidence="2">
    <location>
        <begin position="133"/>
        <end position="156"/>
    </location>
</feature>
<organism evidence="5 6">
    <name type="scientific">Chlamydomonas eustigma</name>
    <dbReference type="NCBI Taxonomy" id="1157962"/>
    <lineage>
        <taxon>Eukaryota</taxon>
        <taxon>Viridiplantae</taxon>
        <taxon>Chlorophyta</taxon>
        <taxon>core chlorophytes</taxon>
        <taxon>Chlorophyceae</taxon>
        <taxon>CS clade</taxon>
        <taxon>Chlamydomonadales</taxon>
        <taxon>Chlamydomonadaceae</taxon>
        <taxon>Chlamydomonas</taxon>
    </lineage>
</organism>
<dbReference type="Proteomes" id="UP000232323">
    <property type="component" value="Unassembled WGS sequence"/>
</dbReference>
<reference evidence="5 6" key="1">
    <citation type="submission" date="2017-08" db="EMBL/GenBank/DDBJ databases">
        <title>Acidophilic green algal genome provides insights into adaptation to an acidic environment.</title>
        <authorList>
            <person name="Hirooka S."/>
            <person name="Hirose Y."/>
            <person name="Kanesaki Y."/>
            <person name="Higuchi S."/>
            <person name="Fujiwara T."/>
            <person name="Onuma R."/>
            <person name="Era A."/>
            <person name="Ohbayashi R."/>
            <person name="Uzuka A."/>
            <person name="Nozaki H."/>
            <person name="Yoshikawa H."/>
            <person name="Miyagishima S.Y."/>
        </authorList>
    </citation>
    <scope>NUCLEOTIDE SEQUENCE [LARGE SCALE GENOMIC DNA]</scope>
    <source>
        <strain evidence="5 6">NIES-2499</strain>
    </source>
</reference>